<proteinExistence type="predicted"/>
<evidence type="ECO:0000313" key="1">
    <source>
        <dbReference type="EMBL" id="ADY01224.1"/>
    </source>
</evidence>
<organism evidence="1 2">
    <name type="scientific">Vulcanisaeta moutnovskia (strain 768-28)</name>
    <dbReference type="NCBI Taxonomy" id="985053"/>
    <lineage>
        <taxon>Archaea</taxon>
        <taxon>Thermoproteota</taxon>
        <taxon>Thermoprotei</taxon>
        <taxon>Thermoproteales</taxon>
        <taxon>Thermoproteaceae</taxon>
        <taxon>Vulcanisaeta</taxon>
    </lineage>
</organism>
<dbReference type="GeneID" id="10288669"/>
<evidence type="ECO:0000313" key="2">
    <source>
        <dbReference type="Proteomes" id="UP000007485"/>
    </source>
</evidence>
<dbReference type="RefSeq" id="WP_013604386.1">
    <property type="nucleotide sequence ID" value="NC_015151.1"/>
</dbReference>
<dbReference type="KEGG" id="vmo:VMUT_1017"/>
<protein>
    <submittedName>
        <fullName evidence="1">Uncharacterized protein</fullName>
    </submittedName>
</protein>
<keyword evidence="2" id="KW-1185">Reference proteome</keyword>
<dbReference type="eggNOG" id="arCOG13770">
    <property type="taxonomic scope" value="Archaea"/>
</dbReference>
<dbReference type="Proteomes" id="UP000007485">
    <property type="component" value="Chromosome"/>
</dbReference>
<gene>
    <name evidence="1" type="ordered locus">VMUT_1017</name>
</gene>
<dbReference type="EMBL" id="CP002529">
    <property type="protein sequence ID" value="ADY01224.1"/>
    <property type="molecule type" value="Genomic_DNA"/>
</dbReference>
<reference evidence="1 2" key="1">
    <citation type="journal article" date="2011" name="J. Bacteriol.">
        <title>Complete genome sequence of 'Vulcanisaeta moutnovskia' strain 768-28, a novel member of the hyperthermophilic crenarchaeal genus vulcanisaeta.</title>
        <authorList>
            <person name="Gumerov V.M."/>
            <person name="Mardanov A.V."/>
            <person name="Beletsky A.V."/>
            <person name="Prokofeva M.I."/>
            <person name="Bonch-Osmolovskaya E.A."/>
            <person name="Ravin N.V."/>
            <person name="Skryabin K.G."/>
        </authorList>
    </citation>
    <scope>NUCLEOTIDE SEQUENCE [LARGE SCALE GENOMIC DNA]</scope>
    <source>
        <strain evidence="1 2">768-28</strain>
    </source>
</reference>
<sequence length="180" mass="20166">MLTLSEGLIRRREVYVYGFRSPTSVTVGLGSIALVTKGLILIVSAIPRSFNAQEEPISLNDTLIRGRVRRHFCWDGNFIWPPENVNALTTLVDSGYALVIERLDKPPNIIRIYRRLVNQGLIRAETILNIQAAISTTPTLVGIIEVRELGRGKPFWRFPRPCLAGQYVNNALSKLGVRVV</sequence>
<dbReference type="OrthoDB" id="25550at2157"/>
<dbReference type="AlphaFoldDB" id="F0QXR1"/>
<dbReference type="HOGENOM" id="CLU_1493060_0_0_2"/>
<accession>F0QXR1</accession>
<name>F0QXR1_VULM7</name>